<evidence type="ECO:0000256" key="2">
    <source>
        <dbReference type="ARBA" id="ARBA00022692"/>
    </source>
</evidence>
<feature type="region of interest" description="Disordered" evidence="5">
    <location>
        <begin position="544"/>
        <end position="564"/>
    </location>
</feature>
<feature type="domain" description="Major facilitator superfamily (MFS) profile" evidence="7">
    <location>
        <begin position="44"/>
        <end position="536"/>
    </location>
</feature>
<feature type="transmembrane region" description="Helical" evidence="6">
    <location>
        <begin position="335"/>
        <end position="361"/>
    </location>
</feature>
<dbReference type="InterPro" id="IPR011701">
    <property type="entry name" value="MFS"/>
</dbReference>
<dbReference type="Gene3D" id="1.20.1720.10">
    <property type="entry name" value="Multidrug resistance protein D"/>
    <property type="match status" value="1"/>
</dbReference>
<comment type="caution">
    <text evidence="8">The sequence shown here is derived from an EMBL/GenBank/DDBJ whole genome shotgun (WGS) entry which is preliminary data.</text>
</comment>
<dbReference type="InterPro" id="IPR020846">
    <property type="entry name" value="MFS_dom"/>
</dbReference>
<organism evidence="8 9">
    <name type="scientific">Colletotrichum chrysophilum</name>
    <dbReference type="NCBI Taxonomy" id="1836956"/>
    <lineage>
        <taxon>Eukaryota</taxon>
        <taxon>Fungi</taxon>
        <taxon>Dikarya</taxon>
        <taxon>Ascomycota</taxon>
        <taxon>Pezizomycotina</taxon>
        <taxon>Sordariomycetes</taxon>
        <taxon>Hypocreomycetidae</taxon>
        <taxon>Glomerellales</taxon>
        <taxon>Glomerellaceae</taxon>
        <taxon>Colletotrichum</taxon>
        <taxon>Colletotrichum gloeosporioides species complex</taxon>
    </lineage>
</organism>
<feature type="transmembrane region" description="Helical" evidence="6">
    <location>
        <begin position="110"/>
        <end position="128"/>
    </location>
</feature>
<dbReference type="SUPFAM" id="SSF103473">
    <property type="entry name" value="MFS general substrate transporter"/>
    <property type="match status" value="1"/>
</dbReference>
<evidence type="ECO:0000256" key="6">
    <source>
        <dbReference type="SAM" id="Phobius"/>
    </source>
</evidence>
<feature type="transmembrane region" description="Helical" evidence="6">
    <location>
        <begin position="432"/>
        <end position="455"/>
    </location>
</feature>
<feature type="transmembrane region" description="Helical" evidence="6">
    <location>
        <begin position="80"/>
        <end position="98"/>
    </location>
</feature>
<evidence type="ECO:0000256" key="5">
    <source>
        <dbReference type="SAM" id="MobiDB-lite"/>
    </source>
</evidence>
<dbReference type="Gene3D" id="1.20.1250.20">
    <property type="entry name" value="MFS general substrate transporter like domains"/>
    <property type="match status" value="1"/>
</dbReference>
<reference evidence="8" key="1">
    <citation type="submission" date="2023-01" db="EMBL/GenBank/DDBJ databases">
        <title>Colletotrichum chrysophilum M932 genome sequence.</title>
        <authorList>
            <person name="Baroncelli R."/>
        </authorList>
    </citation>
    <scope>NUCLEOTIDE SEQUENCE</scope>
    <source>
        <strain evidence="8">M932</strain>
    </source>
</reference>
<accession>A0AAD9EF87</accession>
<feature type="transmembrane region" description="Helical" evidence="6">
    <location>
        <begin position="168"/>
        <end position="190"/>
    </location>
</feature>
<dbReference type="PANTHER" id="PTHR23501:SF59">
    <property type="entry name" value="MAJOR FACILITATOR SUPERFAMILY (MFS) PROFILE DOMAIN-CONTAINING PROTEIN-RELATED"/>
    <property type="match status" value="1"/>
</dbReference>
<evidence type="ECO:0000256" key="3">
    <source>
        <dbReference type="ARBA" id="ARBA00022989"/>
    </source>
</evidence>
<dbReference type="PANTHER" id="PTHR23501">
    <property type="entry name" value="MAJOR FACILITATOR SUPERFAMILY"/>
    <property type="match status" value="1"/>
</dbReference>
<keyword evidence="2 6" id="KW-0812">Transmembrane</keyword>
<feature type="transmembrane region" description="Helical" evidence="6">
    <location>
        <begin position="373"/>
        <end position="391"/>
    </location>
</feature>
<dbReference type="GO" id="GO:0005886">
    <property type="term" value="C:plasma membrane"/>
    <property type="evidence" value="ECO:0007669"/>
    <property type="project" value="TreeGrafter"/>
</dbReference>
<feature type="transmembrane region" description="Helical" evidence="6">
    <location>
        <begin position="397"/>
        <end position="420"/>
    </location>
</feature>
<feature type="transmembrane region" description="Helical" evidence="6">
    <location>
        <begin position="41"/>
        <end position="60"/>
    </location>
</feature>
<evidence type="ECO:0000313" key="8">
    <source>
        <dbReference type="EMBL" id="KAK1846168.1"/>
    </source>
</evidence>
<protein>
    <submittedName>
        <fullName evidence="8">MFS multidrug transporter</fullName>
    </submittedName>
</protein>
<feature type="transmembrane region" description="Helical" evidence="6">
    <location>
        <begin position="196"/>
        <end position="218"/>
    </location>
</feature>
<evidence type="ECO:0000259" key="7">
    <source>
        <dbReference type="PROSITE" id="PS50850"/>
    </source>
</evidence>
<dbReference type="Proteomes" id="UP001243330">
    <property type="component" value="Unassembled WGS sequence"/>
</dbReference>
<feature type="transmembrane region" description="Helical" evidence="6">
    <location>
        <begin position="239"/>
        <end position="259"/>
    </location>
</feature>
<dbReference type="PRINTS" id="PR01036">
    <property type="entry name" value="TCRTETB"/>
</dbReference>
<name>A0AAD9EF87_9PEZI</name>
<dbReference type="InterPro" id="IPR036259">
    <property type="entry name" value="MFS_trans_sf"/>
</dbReference>
<evidence type="ECO:0000256" key="4">
    <source>
        <dbReference type="ARBA" id="ARBA00023136"/>
    </source>
</evidence>
<dbReference type="GO" id="GO:0022857">
    <property type="term" value="F:transmembrane transporter activity"/>
    <property type="evidence" value="ECO:0007669"/>
    <property type="project" value="InterPro"/>
</dbReference>
<feature type="transmembrane region" description="Helical" evidence="6">
    <location>
        <begin position="305"/>
        <end position="329"/>
    </location>
</feature>
<dbReference type="EMBL" id="JAQOWY010000246">
    <property type="protein sequence ID" value="KAK1846168.1"/>
    <property type="molecule type" value="Genomic_DNA"/>
</dbReference>
<gene>
    <name evidence="8" type="ORF">CCHR01_11223</name>
</gene>
<keyword evidence="9" id="KW-1185">Reference proteome</keyword>
<dbReference type="AlphaFoldDB" id="A0AAD9EF87"/>
<feature type="transmembrane region" description="Helical" evidence="6">
    <location>
        <begin position="509"/>
        <end position="528"/>
    </location>
</feature>
<dbReference type="PROSITE" id="PS50850">
    <property type="entry name" value="MFS"/>
    <property type="match status" value="1"/>
</dbReference>
<dbReference type="Pfam" id="PF07690">
    <property type="entry name" value="MFS_1"/>
    <property type="match status" value="1"/>
</dbReference>
<comment type="subcellular location">
    <subcellularLocation>
        <location evidence="1">Membrane</location>
        <topology evidence="1">Multi-pass membrane protein</topology>
    </subcellularLocation>
</comment>
<keyword evidence="3 6" id="KW-1133">Transmembrane helix</keyword>
<evidence type="ECO:0000256" key="1">
    <source>
        <dbReference type="ARBA" id="ARBA00004141"/>
    </source>
</evidence>
<keyword evidence="4 6" id="KW-0472">Membrane</keyword>
<sequence>MASSKPHIPPPPSPPPTVVLEKRTTHVDKDGKLVFKPSREFLLAFGALCTVALAVAFDATTLSVALPTMSAELGGTALEAFWSGTSFLLASTVLQPTVAGLSSIFGRKPLVYVSALFFAAGSVVGAVAKSFRVVIVGRTIQGVGGGGILALCEVIVTDLVPLSVRGQWFSLLSAVWSVGTVTGPLIGAGFAQNVTWAWIFWINLPIIAVGVVMIFFFLKQAKIPGDIAGKLARFDWLGSFLFTAGSTSFLFGISTGGVMYEWKSFRSLLPLVLGIFILVAFGIWELRFAKEPMIDKGIFNNWTMVANYIMTVFHGMILWSLLYFLILYYQAVKSYSLVVSAVAALPETLTVAPAAMAVGLVAGITGRYRWSIWSGWVITTLGAGLLCLMKPGTTVPAWIWLNIPIGLGTGMLFPAMALSIQAACEPALNGQAAAFYSFLRTFGQSLGVAVSGVIFQNAFREKLAAVPDLAHVADEYSRDATIVVEIIKQMPRNTVRAELVEAYCDALRAIWISLIAFSGFCMVLSLTIKRYSLDQEHVTEQGLVTRDDTSREDLQGRRDVERGA</sequence>
<feature type="transmembrane region" description="Helical" evidence="6">
    <location>
        <begin position="265"/>
        <end position="284"/>
    </location>
</feature>
<feature type="transmembrane region" description="Helical" evidence="6">
    <location>
        <begin position="134"/>
        <end position="156"/>
    </location>
</feature>
<proteinExistence type="predicted"/>
<evidence type="ECO:0000313" key="9">
    <source>
        <dbReference type="Proteomes" id="UP001243330"/>
    </source>
</evidence>